<keyword evidence="3" id="KW-1133">Transmembrane helix</keyword>
<keyword evidence="3" id="KW-0812">Transmembrane</keyword>
<evidence type="ECO:0000256" key="3">
    <source>
        <dbReference type="SAM" id="Phobius"/>
    </source>
</evidence>
<sequence>MLALWSRATQTPGTCRCISCVSNVPQVARRGGRSGIRRVWAFGTPTSTFAYTTVFVAGLATDAKAKQRRNKQWDEAFAHLREALDRPVVQDSYGDHGVTREELPEDLDWDVVQRAAGMELVDDMDHVPGEQDIQSPSPDLDDSAWDDLRFDSRRPGTKLLEWPVNTGRPIVHHHLPPQSLWAHDAVRLTAMRRRHTWKKLAMQELSTGLMIHTLMSRIDYARFAKILPLVKSLSPQIQDIAVFSRMQIDQARLEILTNIERLHATHVTSSAEWIANAGIHVDQPGIPHYLQDADGDFYDICQQMNAGIKQLLEETTTDNDTKEAIAVAKICHNLLVSTAAPDVQTFNLLLSGFKRWRRPKLVDDIIAAMYGSKIRPNEIACREILGHYTHEYRSQDFSRFVARMRGVGDALMLANPAITINEAGQDRLIRIDDKVYQKVHPTPMVFNALISGVLRFAGFDRALDIYYEMKADGWGLDMRGLTTLLADCIHRADWEGGMYLWEEVSSIKAKATPRDMARAYHHMLSLCSVTGNTVAFNQVLGEVVKRGFDRKSIILAAERTTEKARRRKGNLAPPWVADNLMIAVSAYMDDVKTCAPGSRSESVEEDDLFAQQTPDLEEAGDEPPLDPKEAWASWVEAEFGERPKDPEL</sequence>
<evidence type="ECO:0000313" key="5">
    <source>
        <dbReference type="Proteomes" id="UP000799771"/>
    </source>
</evidence>
<dbReference type="GeneID" id="54408129"/>
<dbReference type="OrthoDB" id="185373at2759"/>
<evidence type="ECO:0000313" key="4">
    <source>
        <dbReference type="EMBL" id="KAF2131276.1"/>
    </source>
</evidence>
<dbReference type="InterPro" id="IPR002885">
    <property type="entry name" value="PPR_rpt"/>
</dbReference>
<dbReference type="InterPro" id="IPR050667">
    <property type="entry name" value="PPR-containing_protein"/>
</dbReference>
<dbReference type="Gene3D" id="1.25.40.10">
    <property type="entry name" value="Tetratricopeptide repeat domain"/>
    <property type="match status" value="1"/>
</dbReference>
<proteinExistence type="predicted"/>
<feature type="compositionally biased region" description="Basic and acidic residues" evidence="2">
    <location>
        <begin position="639"/>
        <end position="648"/>
    </location>
</feature>
<feature type="transmembrane region" description="Helical" evidence="3">
    <location>
        <begin position="39"/>
        <end position="60"/>
    </location>
</feature>
<gene>
    <name evidence="4" type="ORF">P153DRAFT_364881</name>
</gene>
<dbReference type="PROSITE" id="PS51375">
    <property type="entry name" value="PPR"/>
    <property type="match status" value="1"/>
</dbReference>
<feature type="compositionally biased region" description="Acidic residues" evidence="2">
    <location>
        <begin position="615"/>
        <end position="624"/>
    </location>
</feature>
<dbReference type="EMBL" id="ML977502">
    <property type="protein sequence ID" value="KAF2131276.1"/>
    <property type="molecule type" value="Genomic_DNA"/>
</dbReference>
<feature type="repeat" description="PPR" evidence="1">
    <location>
        <begin position="442"/>
        <end position="476"/>
    </location>
</feature>
<keyword evidence="5" id="KW-1185">Reference proteome</keyword>
<evidence type="ECO:0000256" key="1">
    <source>
        <dbReference type="PROSITE-ProRule" id="PRU00708"/>
    </source>
</evidence>
<reference evidence="4" key="1">
    <citation type="journal article" date="2020" name="Stud. Mycol.">
        <title>101 Dothideomycetes genomes: a test case for predicting lifestyles and emergence of pathogens.</title>
        <authorList>
            <person name="Haridas S."/>
            <person name="Albert R."/>
            <person name="Binder M."/>
            <person name="Bloem J."/>
            <person name="Labutti K."/>
            <person name="Salamov A."/>
            <person name="Andreopoulos B."/>
            <person name="Baker S."/>
            <person name="Barry K."/>
            <person name="Bills G."/>
            <person name="Bluhm B."/>
            <person name="Cannon C."/>
            <person name="Castanera R."/>
            <person name="Culley D."/>
            <person name="Daum C."/>
            <person name="Ezra D."/>
            <person name="Gonzalez J."/>
            <person name="Henrissat B."/>
            <person name="Kuo A."/>
            <person name="Liang C."/>
            <person name="Lipzen A."/>
            <person name="Lutzoni F."/>
            <person name="Magnuson J."/>
            <person name="Mondo S."/>
            <person name="Nolan M."/>
            <person name="Ohm R."/>
            <person name="Pangilinan J."/>
            <person name="Park H.-J."/>
            <person name="Ramirez L."/>
            <person name="Alfaro M."/>
            <person name="Sun H."/>
            <person name="Tritt A."/>
            <person name="Yoshinaga Y."/>
            <person name="Zwiers L.-H."/>
            <person name="Turgeon B."/>
            <person name="Goodwin S."/>
            <person name="Spatafora J."/>
            <person name="Crous P."/>
            <person name="Grigoriev I."/>
        </authorList>
    </citation>
    <scope>NUCLEOTIDE SEQUENCE</scope>
    <source>
        <strain evidence="4">CBS 119687</strain>
    </source>
</reference>
<name>A0A6A6AI79_9PLEO</name>
<evidence type="ECO:0008006" key="6">
    <source>
        <dbReference type="Google" id="ProtNLM"/>
    </source>
</evidence>
<dbReference type="InterPro" id="IPR011990">
    <property type="entry name" value="TPR-like_helical_dom_sf"/>
</dbReference>
<keyword evidence="3" id="KW-0472">Membrane</keyword>
<dbReference type="AlphaFoldDB" id="A0A6A6AI79"/>
<dbReference type="RefSeq" id="XP_033525663.1">
    <property type="nucleotide sequence ID" value="XM_033667697.1"/>
</dbReference>
<accession>A0A6A6AI79</accession>
<evidence type="ECO:0000256" key="2">
    <source>
        <dbReference type="SAM" id="MobiDB-lite"/>
    </source>
</evidence>
<dbReference type="PANTHER" id="PTHR47939:SF1">
    <property type="entry name" value="OS04G0684500 PROTEIN"/>
    <property type="match status" value="1"/>
</dbReference>
<protein>
    <recommendedName>
        <fullName evidence="6">Pentatricopeptide repeat protein</fullName>
    </recommendedName>
</protein>
<dbReference type="Proteomes" id="UP000799771">
    <property type="component" value="Unassembled WGS sequence"/>
</dbReference>
<dbReference type="PANTHER" id="PTHR47939">
    <property type="entry name" value="MEMBRANE-ASSOCIATED SALT-INDUCIBLE PROTEIN-LIKE"/>
    <property type="match status" value="1"/>
</dbReference>
<organism evidence="4 5">
    <name type="scientific">Dothidotthia symphoricarpi CBS 119687</name>
    <dbReference type="NCBI Taxonomy" id="1392245"/>
    <lineage>
        <taxon>Eukaryota</taxon>
        <taxon>Fungi</taxon>
        <taxon>Dikarya</taxon>
        <taxon>Ascomycota</taxon>
        <taxon>Pezizomycotina</taxon>
        <taxon>Dothideomycetes</taxon>
        <taxon>Pleosporomycetidae</taxon>
        <taxon>Pleosporales</taxon>
        <taxon>Dothidotthiaceae</taxon>
        <taxon>Dothidotthia</taxon>
    </lineage>
</organism>
<feature type="region of interest" description="Disordered" evidence="2">
    <location>
        <begin position="594"/>
        <end position="648"/>
    </location>
</feature>